<name>A0A9W6XM75_9STRA</name>
<dbReference type="GO" id="GO:0003676">
    <property type="term" value="F:nucleic acid binding"/>
    <property type="evidence" value="ECO:0007669"/>
    <property type="project" value="InterPro"/>
</dbReference>
<evidence type="ECO:0000256" key="1">
    <source>
        <dbReference type="ARBA" id="ARBA00023268"/>
    </source>
</evidence>
<dbReference type="PROSITE" id="PS50297">
    <property type="entry name" value="ANK_REP_REGION"/>
    <property type="match status" value="4"/>
</dbReference>
<evidence type="ECO:0000256" key="3">
    <source>
        <dbReference type="SAM" id="Coils"/>
    </source>
</evidence>
<organism evidence="5 6">
    <name type="scientific">Phytophthora fragariaefolia</name>
    <dbReference type="NCBI Taxonomy" id="1490495"/>
    <lineage>
        <taxon>Eukaryota</taxon>
        <taxon>Sar</taxon>
        <taxon>Stramenopiles</taxon>
        <taxon>Oomycota</taxon>
        <taxon>Peronosporomycetes</taxon>
        <taxon>Peronosporales</taxon>
        <taxon>Peronosporaceae</taxon>
        <taxon>Phytophthora</taxon>
    </lineage>
</organism>
<dbReference type="Pfam" id="PF00078">
    <property type="entry name" value="RVT_1"/>
    <property type="match status" value="1"/>
</dbReference>
<dbReference type="InterPro" id="IPR001584">
    <property type="entry name" value="Integrase_cat-core"/>
</dbReference>
<dbReference type="SMART" id="SM00248">
    <property type="entry name" value="ANK"/>
    <property type="match status" value="4"/>
</dbReference>
<dbReference type="InterPro" id="IPR000477">
    <property type="entry name" value="RT_dom"/>
</dbReference>
<feature type="repeat" description="ANK" evidence="2">
    <location>
        <begin position="1063"/>
        <end position="1095"/>
    </location>
</feature>
<dbReference type="InterPro" id="IPR036397">
    <property type="entry name" value="RNaseH_sf"/>
</dbReference>
<accession>A0A9W6XM75</accession>
<dbReference type="InterPro" id="IPR002110">
    <property type="entry name" value="Ankyrin_rpt"/>
</dbReference>
<dbReference type="AlphaFoldDB" id="A0A9W6XM75"/>
<dbReference type="Gene3D" id="3.10.10.10">
    <property type="entry name" value="HIV Type 1 Reverse Transcriptase, subunit A, domain 1"/>
    <property type="match status" value="1"/>
</dbReference>
<dbReference type="InterPro" id="IPR012337">
    <property type="entry name" value="RNaseH-like_sf"/>
</dbReference>
<reference evidence="5" key="1">
    <citation type="submission" date="2023-04" db="EMBL/GenBank/DDBJ databases">
        <title>Phytophthora fragariaefolia NBRC 109709.</title>
        <authorList>
            <person name="Ichikawa N."/>
            <person name="Sato H."/>
            <person name="Tonouchi N."/>
        </authorList>
    </citation>
    <scope>NUCLEOTIDE SEQUENCE</scope>
    <source>
        <strain evidence="5">NBRC 109709</strain>
    </source>
</reference>
<gene>
    <name evidence="5" type="ORF">Pfra01_001299400</name>
</gene>
<dbReference type="PROSITE" id="PS50088">
    <property type="entry name" value="ANK_REPEAT"/>
    <property type="match status" value="4"/>
</dbReference>
<dbReference type="InterPro" id="IPR043502">
    <property type="entry name" value="DNA/RNA_pol_sf"/>
</dbReference>
<dbReference type="Gene3D" id="3.30.70.270">
    <property type="match status" value="2"/>
</dbReference>
<dbReference type="CDD" id="cd09274">
    <property type="entry name" value="RNase_HI_RT_Ty3"/>
    <property type="match status" value="1"/>
</dbReference>
<dbReference type="PANTHER" id="PTHR37984">
    <property type="entry name" value="PROTEIN CBG26694"/>
    <property type="match status" value="1"/>
</dbReference>
<dbReference type="SUPFAM" id="SSF53098">
    <property type="entry name" value="Ribonuclease H-like"/>
    <property type="match status" value="1"/>
</dbReference>
<dbReference type="GO" id="GO:0003824">
    <property type="term" value="F:catalytic activity"/>
    <property type="evidence" value="ECO:0007669"/>
    <property type="project" value="UniProtKB-KW"/>
</dbReference>
<dbReference type="InterPro" id="IPR050951">
    <property type="entry name" value="Retrovirus_Pol_polyprotein"/>
</dbReference>
<dbReference type="InterPro" id="IPR043128">
    <property type="entry name" value="Rev_trsase/Diguanyl_cyclase"/>
</dbReference>
<dbReference type="SUPFAM" id="SSF48403">
    <property type="entry name" value="Ankyrin repeat"/>
    <property type="match status" value="1"/>
</dbReference>
<protein>
    <submittedName>
        <fullName evidence="5">Unnamed protein product</fullName>
    </submittedName>
</protein>
<feature type="repeat" description="ANK" evidence="2">
    <location>
        <begin position="997"/>
        <end position="1029"/>
    </location>
</feature>
<feature type="repeat" description="ANK" evidence="2">
    <location>
        <begin position="1030"/>
        <end position="1062"/>
    </location>
</feature>
<dbReference type="GO" id="GO:0015074">
    <property type="term" value="P:DNA integration"/>
    <property type="evidence" value="ECO:0007669"/>
    <property type="project" value="InterPro"/>
</dbReference>
<feature type="coiled-coil region" evidence="3">
    <location>
        <begin position="933"/>
        <end position="960"/>
    </location>
</feature>
<dbReference type="InterPro" id="IPR036770">
    <property type="entry name" value="Ankyrin_rpt-contain_sf"/>
</dbReference>
<dbReference type="Pfam" id="PF12796">
    <property type="entry name" value="Ank_2"/>
    <property type="match status" value="2"/>
</dbReference>
<dbReference type="InterPro" id="IPR041577">
    <property type="entry name" value="RT_RNaseH_2"/>
</dbReference>
<proteinExistence type="predicted"/>
<dbReference type="Pfam" id="PF17921">
    <property type="entry name" value="Integrase_H2C2"/>
    <property type="match status" value="1"/>
</dbReference>
<evidence type="ECO:0000259" key="4">
    <source>
        <dbReference type="PROSITE" id="PS50994"/>
    </source>
</evidence>
<evidence type="ECO:0000256" key="2">
    <source>
        <dbReference type="PROSITE-ProRule" id="PRU00023"/>
    </source>
</evidence>
<keyword evidence="1" id="KW-0511">Multifunctional enzyme</keyword>
<dbReference type="SUPFAM" id="SSF56672">
    <property type="entry name" value="DNA/RNA polymerases"/>
    <property type="match status" value="1"/>
</dbReference>
<feature type="repeat" description="ANK" evidence="2">
    <location>
        <begin position="1096"/>
        <end position="1128"/>
    </location>
</feature>
<dbReference type="PROSITE" id="PS50994">
    <property type="entry name" value="INTEGRASE"/>
    <property type="match status" value="1"/>
</dbReference>
<comment type="caution">
    <text evidence="5">The sequence shown here is derived from an EMBL/GenBank/DDBJ whole genome shotgun (WGS) entry which is preliminary data.</text>
</comment>
<feature type="domain" description="Integrase catalytic" evidence="4">
    <location>
        <begin position="757"/>
        <end position="930"/>
    </location>
</feature>
<dbReference type="EMBL" id="BSXT01001325">
    <property type="protein sequence ID" value="GMF41274.1"/>
    <property type="molecule type" value="Genomic_DNA"/>
</dbReference>
<dbReference type="Gene3D" id="1.10.340.70">
    <property type="match status" value="1"/>
</dbReference>
<keyword evidence="2" id="KW-0040">ANK repeat</keyword>
<keyword evidence="6" id="KW-1185">Reference proteome</keyword>
<dbReference type="Gene3D" id="1.25.40.20">
    <property type="entry name" value="Ankyrin repeat-containing domain"/>
    <property type="match status" value="1"/>
</dbReference>
<dbReference type="Pfam" id="PF17919">
    <property type="entry name" value="RT_RNaseH_2"/>
    <property type="match status" value="1"/>
</dbReference>
<dbReference type="OrthoDB" id="146933at2759"/>
<sequence>MYGRVVDLGSVDLNSQADVDLGLGLPWVCVFLSLLAASSSGGLKLGLTDARPSNLGVWVHFDLGVFDVWCEVSGGPMLMDLDRRRNFRYRSTTEPTSVMPILEGKDMLLGWPWLEEVNPDINWTERTITCHGNTQSLICFRQRVRCLPARHVGGRRRSLASRNTTTGSDDTLQRFYMRQDYAFSCGPTRVVSTKWLKKPLRASDNEFCFMTQFEDSEKADRRRSHDWDALKGHPAKHLLLKYKDVGFRAQLPSVPPTRDNDIKPEIELVDDTPVARKQFQLSEGMKAAIREWPQEMLQAGIIRRSKLPAIPVPRKEAIFNAMRNGKLLSAMDLLWGFFQVRLREQDVPYRKAPDGLFEYLVTPMGLSCSPAAFNRLMQNVLADQGSFCKAYFDDLFVITPSHDVAEDLVVLERVLRHDLLSFLGTCVYALKFCSGYAALTAPLTELVKGKSRNERIEFNEEQLTCFNELKKRLAKPTVLAHPDFTKMFRVKMDASDYAVGGYLYQLDDVGHDHINAYGGRKLAPAEIKYPTREKELHAALYAMRTWKVYLIDKLFEINTDRRTLESILRQNTCSQRLAGWLNELAMYQPHFNGSKKVGDENTANGVSIHLYAQRRQAVPSHSILQQCARLYDSGLYFGPIWKDSRRRQQNGRFHDSQICPKLHVLITFSCRMTCCTTIPSRTTSCVPDYRDLRERLLFEEHDTASRGHPSVYKTLRFLQSKYYWPSMANTVRVYCGSCEICMRTKSPRKKESGLLHPLDVPEGRWKHITMDFVVVLRETKLQKFDAVMVIVDRLTKRGHFIATKTTATAQDTAKRFRDYYQRLHGLSLSIVCDRDSKFTSKLWTHPLELQDTKLCPSSAFKPSTDGQKEITNRYLGDYLRAYVAPHQNDWHEFLALAEFGMAPFEADLVIIPRSVSDLEVPPRQGLKDASRFIDVQQAILEECQDLLDQAQQRMKFYFDRNRPSLSFQVGDEVLLDKTNLALHHVGSDGKRSLRLPNGYSSLHLAALSGHIGVVRSLLDNGVSIDTVDKSGWTALMSASRIGKTDVVEMLVESGAVVDKQLPNGCASLHLATETGHFNVACVLIHNGSSLDLIDTNGWTAPMVASQNGRIDIANELVRRGASVDKQLPNECTCLHLALSVTLLT</sequence>
<dbReference type="InterPro" id="IPR041588">
    <property type="entry name" value="Integrase_H2C2"/>
</dbReference>
<keyword evidence="3" id="KW-0175">Coiled coil</keyword>
<dbReference type="PANTHER" id="PTHR37984:SF5">
    <property type="entry name" value="PROTEIN NYNRIN-LIKE"/>
    <property type="match status" value="1"/>
</dbReference>
<dbReference type="Proteomes" id="UP001165121">
    <property type="component" value="Unassembled WGS sequence"/>
</dbReference>
<evidence type="ECO:0000313" key="6">
    <source>
        <dbReference type="Proteomes" id="UP001165121"/>
    </source>
</evidence>
<dbReference type="Gene3D" id="3.30.420.10">
    <property type="entry name" value="Ribonuclease H-like superfamily/Ribonuclease H"/>
    <property type="match status" value="1"/>
</dbReference>
<evidence type="ECO:0000313" key="5">
    <source>
        <dbReference type="EMBL" id="GMF41274.1"/>
    </source>
</evidence>